<organism evidence="1 2">
    <name type="scientific">Candida oxycetoniae</name>
    <dbReference type="NCBI Taxonomy" id="497107"/>
    <lineage>
        <taxon>Eukaryota</taxon>
        <taxon>Fungi</taxon>
        <taxon>Dikarya</taxon>
        <taxon>Ascomycota</taxon>
        <taxon>Saccharomycotina</taxon>
        <taxon>Pichiomycetes</taxon>
        <taxon>Debaryomycetaceae</taxon>
        <taxon>Candida/Lodderomyces clade</taxon>
        <taxon>Candida</taxon>
    </lineage>
</organism>
<gene>
    <name evidence="1" type="ORF">KGF56_001661</name>
</gene>
<evidence type="ECO:0000313" key="2">
    <source>
        <dbReference type="Proteomes" id="UP001202479"/>
    </source>
</evidence>
<dbReference type="PANTHER" id="PTHR31902:SF14">
    <property type="entry name" value="ACTIN PATCHES DISTAL PROTEIN 1"/>
    <property type="match status" value="1"/>
</dbReference>
<dbReference type="RefSeq" id="XP_049181388.1">
    <property type="nucleotide sequence ID" value="XM_049322808.1"/>
</dbReference>
<proteinExistence type="predicted"/>
<name>A0AAI9SYU3_9ASCO</name>
<dbReference type="GeneID" id="73379278"/>
<accession>A0AAI9SYU3</accession>
<dbReference type="Pfam" id="PF06999">
    <property type="entry name" value="Suc_Fer-like"/>
    <property type="match status" value="1"/>
</dbReference>
<dbReference type="SUPFAM" id="SSF52833">
    <property type="entry name" value="Thioredoxin-like"/>
    <property type="match status" value="1"/>
</dbReference>
<dbReference type="Proteomes" id="UP001202479">
    <property type="component" value="Unassembled WGS sequence"/>
</dbReference>
<evidence type="ECO:0008006" key="3">
    <source>
        <dbReference type="Google" id="ProtNLM"/>
    </source>
</evidence>
<dbReference type="InterPro" id="IPR009737">
    <property type="entry name" value="Aim32/Apd1-like"/>
</dbReference>
<dbReference type="PANTHER" id="PTHR31902">
    <property type="entry name" value="ACTIN PATCHES DISTAL PROTEIN 1"/>
    <property type="match status" value="1"/>
</dbReference>
<sequence length="301" mass="33681">MAILDRFFANGETSNKPSITQQIEGKGFEISTCSETCDNCTATFPKSIKYEESEPLWHSTKPYGLHLNIATGKTDWPHDATGTVGTLSNAIANWASQHANMTKLGNIKVSCCSLGGDLLFTDDEYAKEQKGDILILPHFLWLRGVSISQVDEVFTTLLDLLVREPKPATIEELQTAIPQLSIDENRAYVFFCSHRTRDKRCGITAPIMKKELDLVLREKELYRDYGDKTPGGVQAAFVNHVGGHKFVANVIIYLKPNGKNIWLGLCKPNNVRQIVDECILAGGKVWPDKVRLVQKFNPVEW</sequence>
<dbReference type="Gene3D" id="3.40.30.10">
    <property type="entry name" value="Glutaredoxin"/>
    <property type="match status" value="1"/>
</dbReference>
<dbReference type="AlphaFoldDB" id="A0AAI9SYU3"/>
<protein>
    <recommendedName>
        <fullName evidence="3">Actin patches distal protein 1</fullName>
    </recommendedName>
</protein>
<evidence type="ECO:0000313" key="1">
    <source>
        <dbReference type="EMBL" id="KAI3405643.2"/>
    </source>
</evidence>
<dbReference type="EMBL" id="JAHUZD010000028">
    <property type="protein sequence ID" value="KAI3405643.2"/>
    <property type="molecule type" value="Genomic_DNA"/>
</dbReference>
<reference evidence="1" key="1">
    <citation type="journal article" date="2022" name="DNA Res.">
        <title>Genome analysis of five recently described species of the CUG-Ser clade uncovers Candida theae as a new hybrid lineage with pathogenic potential in the Candida parapsilosis species complex.</title>
        <authorList>
            <person name="Mixao V."/>
            <person name="Del Olmo V."/>
            <person name="Hegedusova E."/>
            <person name="Saus E."/>
            <person name="Pryszcz L."/>
            <person name="Cillingova A."/>
            <person name="Nosek J."/>
            <person name="Gabaldon T."/>
        </authorList>
    </citation>
    <scope>NUCLEOTIDE SEQUENCE</scope>
    <source>
        <strain evidence="1">CBS 10844</strain>
    </source>
</reference>
<keyword evidence="2" id="KW-1185">Reference proteome</keyword>
<dbReference type="CDD" id="cd03062">
    <property type="entry name" value="TRX_Fd_Sucrase"/>
    <property type="match status" value="1"/>
</dbReference>
<comment type="caution">
    <text evidence="1">The sequence shown here is derived from an EMBL/GenBank/DDBJ whole genome shotgun (WGS) entry which is preliminary data.</text>
</comment>
<dbReference type="InterPro" id="IPR036249">
    <property type="entry name" value="Thioredoxin-like_sf"/>
</dbReference>